<evidence type="ECO:0000313" key="2">
    <source>
        <dbReference type="EMBL" id="PIO24117.1"/>
    </source>
</evidence>
<accession>A0A2G9R8B3</accession>
<gene>
    <name evidence="2" type="ORF">AB205_0142000</name>
</gene>
<organism evidence="2 3">
    <name type="scientific">Aquarana catesbeiana</name>
    <name type="common">American bullfrog</name>
    <name type="synonym">Rana catesbeiana</name>
    <dbReference type="NCBI Taxonomy" id="8400"/>
    <lineage>
        <taxon>Eukaryota</taxon>
        <taxon>Metazoa</taxon>
        <taxon>Chordata</taxon>
        <taxon>Craniata</taxon>
        <taxon>Vertebrata</taxon>
        <taxon>Euteleostomi</taxon>
        <taxon>Amphibia</taxon>
        <taxon>Batrachia</taxon>
        <taxon>Anura</taxon>
        <taxon>Neobatrachia</taxon>
        <taxon>Ranoidea</taxon>
        <taxon>Ranidae</taxon>
        <taxon>Aquarana</taxon>
    </lineage>
</organism>
<protein>
    <submittedName>
        <fullName evidence="2">Uncharacterized protein</fullName>
    </submittedName>
</protein>
<dbReference type="AlphaFoldDB" id="A0A2G9R8B3"/>
<evidence type="ECO:0000313" key="3">
    <source>
        <dbReference type="Proteomes" id="UP000228934"/>
    </source>
</evidence>
<dbReference type="Proteomes" id="UP000228934">
    <property type="component" value="Unassembled WGS sequence"/>
</dbReference>
<feature type="compositionally biased region" description="Acidic residues" evidence="1">
    <location>
        <begin position="77"/>
        <end position="87"/>
    </location>
</feature>
<name>A0A2G9R8B3_AQUCT</name>
<feature type="non-terminal residue" evidence="2">
    <location>
        <position position="102"/>
    </location>
</feature>
<evidence type="ECO:0000256" key="1">
    <source>
        <dbReference type="SAM" id="MobiDB-lite"/>
    </source>
</evidence>
<keyword evidence="3" id="KW-1185">Reference proteome</keyword>
<sequence>MGDPVLRGATRREQALLLGMDDLASALAGLEGKIAGMIASVTQGGRKRNRSPSPEPGPSGESLEHQGSYSQMGPGDLEPEWAEDLEEVVIKDREEGEAEESS</sequence>
<dbReference type="EMBL" id="KV953340">
    <property type="protein sequence ID" value="PIO24117.1"/>
    <property type="molecule type" value="Genomic_DNA"/>
</dbReference>
<proteinExistence type="predicted"/>
<reference evidence="3" key="1">
    <citation type="journal article" date="2017" name="Nat. Commun.">
        <title>The North American bullfrog draft genome provides insight into hormonal regulation of long noncoding RNA.</title>
        <authorList>
            <person name="Hammond S.A."/>
            <person name="Warren R.L."/>
            <person name="Vandervalk B.P."/>
            <person name="Kucuk E."/>
            <person name="Khan H."/>
            <person name="Gibb E.A."/>
            <person name="Pandoh P."/>
            <person name="Kirk H."/>
            <person name="Zhao Y."/>
            <person name="Jones M."/>
            <person name="Mungall A.J."/>
            <person name="Coope R."/>
            <person name="Pleasance S."/>
            <person name="Moore R.A."/>
            <person name="Holt R.A."/>
            <person name="Round J.M."/>
            <person name="Ohora S."/>
            <person name="Walle B.V."/>
            <person name="Veldhoen N."/>
            <person name="Helbing C.C."/>
            <person name="Birol I."/>
        </authorList>
    </citation>
    <scope>NUCLEOTIDE SEQUENCE [LARGE SCALE GENOMIC DNA]</scope>
</reference>
<feature type="region of interest" description="Disordered" evidence="1">
    <location>
        <begin position="41"/>
        <end position="102"/>
    </location>
</feature>